<keyword evidence="4 6" id="KW-1133">Transmembrane helix</keyword>
<evidence type="ECO:0000313" key="8">
    <source>
        <dbReference type="EMBL" id="KAA3759539.1"/>
    </source>
</evidence>
<dbReference type="PANTHER" id="PTHR43702">
    <property type="entry name" value="L-FUCOSE-PROTON SYMPORTER"/>
    <property type="match status" value="1"/>
</dbReference>
<evidence type="ECO:0000259" key="7">
    <source>
        <dbReference type="PROSITE" id="PS50850"/>
    </source>
</evidence>
<evidence type="ECO:0000313" key="9">
    <source>
        <dbReference type="Proteomes" id="UP000422221"/>
    </source>
</evidence>
<evidence type="ECO:0000256" key="1">
    <source>
        <dbReference type="ARBA" id="ARBA00004429"/>
    </source>
</evidence>
<feature type="transmembrane region" description="Helical" evidence="6">
    <location>
        <begin position="46"/>
        <end position="65"/>
    </location>
</feature>
<feature type="transmembrane region" description="Helical" evidence="6">
    <location>
        <begin position="273"/>
        <end position="291"/>
    </location>
</feature>
<evidence type="ECO:0000256" key="4">
    <source>
        <dbReference type="ARBA" id="ARBA00022989"/>
    </source>
</evidence>
<protein>
    <submittedName>
        <fullName evidence="8">Sugar MFS transporter</fullName>
    </submittedName>
</protein>
<dbReference type="SUPFAM" id="SSF103473">
    <property type="entry name" value="MFS general substrate transporter"/>
    <property type="match status" value="1"/>
</dbReference>
<keyword evidence="3 6" id="KW-0812">Transmembrane</keyword>
<dbReference type="InterPro" id="IPR036259">
    <property type="entry name" value="MFS_trans_sf"/>
</dbReference>
<name>A0A7J4XE90_9BACE</name>
<feature type="transmembrane region" description="Helical" evidence="6">
    <location>
        <begin position="206"/>
        <end position="227"/>
    </location>
</feature>
<dbReference type="InterPro" id="IPR020846">
    <property type="entry name" value="MFS_dom"/>
</dbReference>
<dbReference type="GO" id="GO:0005886">
    <property type="term" value="C:plasma membrane"/>
    <property type="evidence" value="ECO:0007669"/>
    <property type="project" value="UniProtKB-SubCell"/>
</dbReference>
<feature type="transmembrane region" description="Helical" evidence="6">
    <location>
        <begin position="160"/>
        <end position="180"/>
    </location>
</feature>
<dbReference type="InterPro" id="IPR050375">
    <property type="entry name" value="MFS_TsgA-like"/>
</dbReference>
<dbReference type="Proteomes" id="UP000422221">
    <property type="component" value="Unassembled WGS sequence"/>
</dbReference>
<dbReference type="PROSITE" id="PS50850">
    <property type="entry name" value="MFS"/>
    <property type="match status" value="1"/>
</dbReference>
<dbReference type="PANTHER" id="PTHR43702:SF3">
    <property type="entry name" value="PROTEIN TSGA"/>
    <property type="match status" value="1"/>
</dbReference>
<feature type="transmembrane region" description="Helical" evidence="6">
    <location>
        <begin position="131"/>
        <end position="154"/>
    </location>
</feature>
<dbReference type="Gene3D" id="1.20.1250.20">
    <property type="entry name" value="MFS general substrate transporter like domains"/>
    <property type="match status" value="2"/>
</dbReference>
<dbReference type="EMBL" id="VWMK01000022">
    <property type="protein sequence ID" value="KAA3759539.1"/>
    <property type="molecule type" value="Genomic_DNA"/>
</dbReference>
<dbReference type="GeneID" id="93114935"/>
<feature type="transmembrane region" description="Helical" evidence="6">
    <location>
        <begin position="98"/>
        <end position="119"/>
    </location>
</feature>
<reference evidence="8 9" key="1">
    <citation type="journal article" date="2019" name="Nat. Med.">
        <title>A library of human gut bacterial isolates paired with longitudinal multiomics data enables mechanistic microbiome research.</title>
        <authorList>
            <person name="Poyet M."/>
            <person name="Groussin M."/>
            <person name="Gibbons S.M."/>
            <person name="Avila-Pacheco J."/>
            <person name="Jiang X."/>
            <person name="Kearney S.M."/>
            <person name="Perrotta A.R."/>
            <person name="Berdy B."/>
            <person name="Zhao S."/>
            <person name="Lieberman T.D."/>
            <person name="Swanson P.K."/>
            <person name="Smith M."/>
            <person name="Roesemann S."/>
            <person name="Alexander J.E."/>
            <person name="Rich S.A."/>
            <person name="Livny J."/>
            <person name="Vlamakis H."/>
            <person name="Clish C."/>
            <person name="Bullock K."/>
            <person name="Deik A."/>
            <person name="Scott J."/>
            <person name="Pierce K.A."/>
            <person name="Xavier R.J."/>
            <person name="Alm E.J."/>
        </authorList>
    </citation>
    <scope>NUCLEOTIDE SEQUENCE [LARGE SCALE GENOMIC DNA]</scope>
    <source>
        <strain evidence="8 9">BIOML-A10</strain>
    </source>
</reference>
<organism evidence="8 9">
    <name type="scientific">Bacteroides salyersiae</name>
    <dbReference type="NCBI Taxonomy" id="291644"/>
    <lineage>
        <taxon>Bacteria</taxon>
        <taxon>Pseudomonadati</taxon>
        <taxon>Bacteroidota</taxon>
        <taxon>Bacteroidia</taxon>
        <taxon>Bacteroidales</taxon>
        <taxon>Bacteroidaceae</taxon>
        <taxon>Bacteroides</taxon>
    </lineage>
</organism>
<evidence type="ECO:0000256" key="6">
    <source>
        <dbReference type="SAM" id="Phobius"/>
    </source>
</evidence>
<comment type="caution">
    <text evidence="8">The sequence shown here is derived from an EMBL/GenBank/DDBJ whole genome shotgun (WGS) entry which is preliminary data.</text>
</comment>
<keyword evidence="2" id="KW-1003">Cell membrane</keyword>
<feature type="transmembrane region" description="Helical" evidence="6">
    <location>
        <begin position="297"/>
        <end position="320"/>
    </location>
</feature>
<feature type="transmembrane region" description="Helical" evidence="6">
    <location>
        <begin position="247"/>
        <end position="266"/>
    </location>
</feature>
<dbReference type="RefSeq" id="WP_021937294.1">
    <property type="nucleotide sequence ID" value="NZ_CAXSTI010000007.1"/>
</dbReference>
<keyword evidence="5 6" id="KW-0472">Membrane</keyword>
<evidence type="ECO:0000256" key="2">
    <source>
        <dbReference type="ARBA" id="ARBA00022475"/>
    </source>
</evidence>
<dbReference type="InterPro" id="IPR011701">
    <property type="entry name" value="MFS"/>
</dbReference>
<sequence>MKRAQVIALLPVLASFFVMGFCDLVGIASNYMQSDFSLSETQKNFLPSMVFIWFFVFSVPFGAFMNRIGRKNTVLISLGFTVLAMILPLLDYSYVSCLIAFALLGIGNTILQVSLNPLLMNIMDENKLASSLTAGQFIKAISSFAGPIIAVWAAGFLGNWIYMFPVFALITLFVGCWLLFTPIPKETTKNTLWSFKPYLILLKDKTILLLFLGILFIVGVDVGLNVMIPGFLMERCSMELNEAGYGISLYFVFRTVGAFMGTFILARFSSIKFLRISMIITLCVFIFMLFVSESQLLLAIIAIVGFFCANVFSIIFSKALQLYPDSANELSGLMIMGISGGAVVPPLMAAFSQWVGSFNGSLMIIGLCITYLLYCSFALKATRK</sequence>
<feature type="domain" description="Major facilitator superfamily (MFS) profile" evidence="7">
    <location>
        <begin position="7"/>
        <end position="383"/>
    </location>
</feature>
<evidence type="ECO:0000256" key="3">
    <source>
        <dbReference type="ARBA" id="ARBA00022692"/>
    </source>
</evidence>
<dbReference type="AlphaFoldDB" id="A0A7J4XE90"/>
<feature type="transmembrane region" description="Helical" evidence="6">
    <location>
        <begin position="72"/>
        <end position="92"/>
    </location>
</feature>
<gene>
    <name evidence="8" type="ORF">F3F73_19090</name>
</gene>
<proteinExistence type="predicted"/>
<comment type="subcellular location">
    <subcellularLocation>
        <location evidence="1">Cell inner membrane</location>
        <topology evidence="1">Multi-pass membrane protein</topology>
    </subcellularLocation>
</comment>
<evidence type="ECO:0000256" key="5">
    <source>
        <dbReference type="ARBA" id="ARBA00023136"/>
    </source>
</evidence>
<feature type="transmembrane region" description="Helical" evidence="6">
    <location>
        <begin position="332"/>
        <end position="355"/>
    </location>
</feature>
<feature type="transmembrane region" description="Helical" evidence="6">
    <location>
        <begin position="361"/>
        <end position="379"/>
    </location>
</feature>
<dbReference type="GO" id="GO:0022857">
    <property type="term" value="F:transmembrane transporter activity"/>
    <property type="evidence" value="ECO:0007669"/>
    <property type="project" value="InterPro"/>
</dbReference>
<accession>A0A7J4XE90</accession>
<dbReference type="Pfam" id="PF07690">
    <property type="entry name" value="MFS_1"/>
    <property type="match status" value="1"/>
</dbReference>